<dbReference type="Gene3D" id="3.40.50.1820">
    <property type="entry name" value="alpha/beta hydrolase"/>
    <property type="match status" value="1"/>
</dbReference>
<feature type="domain" description="Peptidase S9 prolyl oligopeptidase catalytic" evidence="5">
    <location>
        <begin position="628"/>
        <end position="830"/>
    </location>
</feature>
<evidence type="ECO:0000259" key="5">
    <source>
        <dbReference type="Pfam" id="PF00326"/>
    </source>
</evidence>
<dbReference type="InterPro" id="IPR001375">
    <property type="entry name" value="Peptidase_S9_cat"/>
</dbReference>
<feature type="transmembrane region" description="Helical" evidence="4">
    <location>
        <begin position="53"/>
        <end position="74"/>
    </location>
</feature>
<dbReference type="RefSeq" id="XP_030751089.1">
    <property type="nucleotide sequence ID" value="XM_030895229.1"/>
</dbReference>
<protein>
    <recommendedName>
        <fullName evidence="3">Venom dipeptidyl peptidase 4</fullName>
    </recommendedName>
</protein>
<evidence type="ECO:0000313" key="7">
    <source>
        <dbReference type="Proteomes" id="UP000504635"/>
    </source>
</evidence>
<organism evidence="7 8">
    <name type="scientific">Sitophilus oryzae</name>
    <name type="common">Rice weevil</name>
    <name type="synonym">Curculio oryzae</name>
    <dbReference type="NCBI Taxonomy" id="7048"/>
    <lineage>
        <taxon>Eukaryota</taxon>
        <taxon>Metazoa</taxon>
        <taxon>Ecdysozoa</taxon>
        <taxon>Arthropoda</taxon>
        <taxon>Hexapoda</taxon>
        <taxon>Insecta</taxon>
        <taxon>Pterygota</taxon>
        <taxon>Neoptera</taxon>
        <taxon>Endopterygota</taxon>
        <taxon>Coleoptera</taxon>
        <taxon>Polyphaga</taxon>
        <taxon>Cucujiformia</taxon>
        <taxon>Curculionidae</taxon>
        <taxon>Dryophthorinae</taxon>
        <taxon>Sitophilus</taxon>
    </lineage>
</organism>
<evidence type="ECO:0000256" key="1">
    <source>
        <dbReference type="ARBA" id="ARBA00010036"/>
    </source>
</evidence>
<sequence>MVKQRSYQYKYSRVNISDRFDEIFTRTESNEMSYYFTVQDLITSKDRKKKRNWIISGVGGVVVIALIVAIVVLVDGRSNDAEAVAAESLNLEDLLSYKYNPKSFNGTWVSGSKFTYSNEDGDLVLYDLASGSSKTLLHANDSILSTAFEFQISADNRYLLVAHDFQKLYRHSFKARYTIINLETGNKEILQAPSALGTGLDFSLVQFAPVDNALVYISEYNIYYKPSVDSDQVVQLTNTTGFITNGIPDWVYEEEIFGSNKAFWFSADGKKLAYIRFNDTATPIMVVPVYGEPGSLYFQYPRANIIKYPKAGTTNPTVQLFAVDLTDYEETELEVSSNLANTQPLITAVTWTTNDSVAAVWMNRVQNTAEIVLYQHNSSVPKVVSTYHPDSKTSLKHVLIFQIKSLSETKGWVELFSAPHVSQDGNQLALLLSKTEGSDAYRHLALLNTAENSNEQFLTNGTYVVSEVLGWNHNNNLIYYTATLPSDSSVQHIYSVSPTSGEVKCISCSLTSKNTGAACTYNTAEISTDSTHLVATCAGPDIPDTTILSSDGSVELVWTKNEALVEILQGKTLSDRTKLEFEVADGFTAKVLLKLPHNLDTSGNTKYPMLVYVYGGPDTYLVIDKYTLDWGDYLAANKSIIYAAIDGRGSGLRGNNLLFSGYRNLGSVEVIDQVNVTKMIQAKLPYVDSERTAIWGWSYGGYVAGMALATDTEDVFKCGISVAPVTDWALYDSIYTERFMGLPTSEDNLAGYTNSQLLTKYAGLKDKEYFLIHGTFDDNVHYQQSMMWARVLERNDILFRQLSYPDEDHSLSSVRPHLYHSLENFLDECFVK</sequence>
<accession>A0A6J2XKB4</accession>
<keyword evidence="4" id="KW-0812">Transmembrane</keyword>
<dbReference type="GO" id="GO:0006508">
    <property type="term" value="P:proteolysis"/>
    <property type="evidence" value="ECO:0007669"/>
    <property type="project" value="InterPro"/>
</dbReference>
<dbReference type="PANTHER" id="PTHR11731:SF192">
    <property type="entry name" value="IP17501P"/>
    <property type="match status" value="1"/>
</dbReference>
<dbReference type="InterPro" id="IPR002469">
    <property type="entry name" value="Peptidase_S9B_N"/>
</dbReference>
<evidence type="ECO:0000313" key="8">
    <source>
        <dbReference type="RefSeq" id="XP_030751089.1"/>
    </source>
</evidence>
<dbReference type="InterPro" id="IPR050278">
    <property type="entry name" value="Serine_Prot_S9B/DPPIV"/>
</dbReference>
<dbReference type="GO" id="GO:0008239">
    <property type="term" value="F:dipeptidyl-peptidase activity"/>
    <property type="evidence" value="ECO:0007669"/>
    <property type="project" value="TreeGrafter"/>
</dbReference>
<dbReference type="Gene3D" id="2.140.10.30">
    <property type="entry name" value="Dipeptidylpeptidase IV, N-terminal domain"/>
    <property type="match status" value="1"/>
</dbReference>
<gene>
    <name evidence="8" type="primary">LOC115878671</name>
</gene>
<keyword evidence="4" id="KW-0472">Membrane</keyword>
<dbReference type="CTD" id="44297"/>
<dbReference type="GO" id="GO:0008236">
    <property type="term" value="F:serine-type peptidase activity"/>
    <property type="evidence" value="ECO:0007669"/>
    <property type="project" value="InterPro"/>
</dbReference>
<dbReference type="SUPFAM" id="SSF53474">
    <property type="entry name" value="alpha/beta-Hydrolases"/>
    <property type="match status" value="1"/>
</dbReference>
<keyword evidence="2" id="KW-0325">Glycoprotein</keyword>
<dbReference type="FunCoup" id="A0A6J2XKB4">
    <property type="interactions" value="114"/>
</dbReference>
<name>A0A6J2XKB4_SITOR</name>
<dbReference type="SUPFAM" id="SSF82171">
    <property type="entry name" value="DPP6 N-terminal domain-like"/>
    <property type="match status" value="1"/>
</dbReference>
<evidence type="ECO:0000256" key="2">
    <source>
        <dbReference type="ARBA" id="ARBA00023180"/>
    </source>
</evidence>
<dbReference type="GeneID" id="115878671"/>
<comment type="similarity">
    <text evidence="1">Belongs to the peptidase S9B family. DPPIV subfamily.</text>
</comment>
<dbReference type="FunFam" id="3.40.50.1820:FF:000003">
    <property type="entry name" value="Dipeptidyl peptidase 4"/>
    <property type="match status" value="1"/>
</dbReference>
<dbReference type="KEGG" id="soy:115878671"/>
<keyword evidence="4" id="KW-1133">Transmembrane helix</keyword>
<dbReference type="InterPro" id="IPR029058">
    <property type="entry name" value="AB_hydrolase_fold"/>
</dbReference>
<proteinExistence type="inferred from homology"/>
<dbReference type="Proteomes" id="UP000504635">
    <property type="component" value="Unplaced"/>
</dbReference>
<dbReference type="InParanoid" id="A0A6J2XKB4"/>
<evidence type="ECO:0000256" key="3">
    <source>
        <dbReference type="ARBA" id="ARBA00072929"/>
    </source>
</evidence>
<keyword evidence="7" id="KW-1185">Reference proteome</keyword>
<dbReference type="OrthoDB" id="16520at2759"/>
<dbReference type="GO" id="GO:0005886">
    <property type="term" value="C:plasma membrane"/>
    <property type="evidence" value="ECO:0007669"/>
    <property type="project" value="TreeGrafter"/>
</dbReference>
<feature type="domain" description="Dipeptidylpeptidase IV N-terminal" evidence="6">
    <location>
        <begin position="153"/>
        <end position="543"/>
    </location>
</feature>
<dbReference type="PANTHER" id="PTHR11731">
    <property type="entry name" value="PROTEASE FAMILY S9B,C DIPEPTIDYL-PEPTIDASE IV-RELATED"/>
    <property type="match status" value="1"/>
</dbReference>
<dbReference type="Pfam" id="PF00326">
    <property type="entry name" value="Peptidase_S9"/>
    <property type="match status" value="1"/>
</dbReference>
<evidence type="ECO:0000259" key="6">
    <source>
        <dbReference type="Pfam" id="PF00930"/>
    </source>
</evidence>
<reference evidence="8" key="1">
    <citation type="submission" date="2025-08" db="UniProtKB">
        <authorList>
            <consortium name="RefSeq"/>
        </authorList>
    </citation>
    <scope>IDENTIFICATION</scope>
    <source>
        <tissue evidence="8">Gonads</tissue>
    </source>
</reference>
<evidence type="ECO:0000256" key="4">
    <source>
        <dbReference type="SAM" id="Phobius"/>
    </source>
</evidence>
<dbReference type="Pfam" id="PF00930">
    <property type="entry name" value="DPPIV_N"/>
    <property type="match status" value="1"/>
</dbReference>
<dbReference type="AlphaFoldDB" id="A0A6J2XKB4"/>